<dbReference type="Proteomes" id="UP000760480">
    <property type="component" value="Unassembled WGS sequence"/>
</dbReference>
<dbReference type="PANTHER" id="PTHR37461:SF1">
    <property type="entry name" value="ANTI-SIGMA-K FACTOR RSKA"/>
    <property type="match status" value="1"/>
</dbReference>
<dbReference type="InterPro" id="IPR051474">
    <property type="entry name" value="Anti-sigma-K/W_factor"/>
</dbReference>
<dbReference type="EMBL" id="SPMZ01000046">
    <property type="protein sequence ID" value="NMQ20353.1"/>
    <property type="molecule type" value="Genomic_DNA"/>
</dbReference>
<name>A0ABX1TLQ9_9GAMM</name>
<keyword evidence="3" id="KW-1185">Reference proteome</keyword>
<sequence>MNVHYPPLSDHLAAEYVLGTLHGPARRRFEKLLPAHPALRRAVAEWERRLDRLAPASVPVPPPPAVWKDLERRLFPVEPSRRWWDSLTFWRGLAAAGVLAAVIAVAPRLALPPGEADMNFAAIRGKQRELLWTVALTDDARLLHVSNLRPMAMPPDQRCFLWLKAGDRPPVMLGALPDDGGVRTLNLPEGMSRPSQGDLWVSMQPASDPTPPAHPLYRTRWQAL</sequence>
<feature type="domain" description="Anti-sigma K factor RskA C-terminal" evidence="1">
    <location>
        <begin position="93"/>
        <end position="213"/>
    </location>
</feature>
<dbReference type="RefSeq" id="WP_169249627.1">
    <property type="nucleotide sequence ID" value="NZ_SPMZ01000046.1"/>
</dbReference>
<organism evidence="2 3">
    <name type="scientific">Candidatus Competibacter phosphatis</name>
    <dbReference type="NCBI Taxonomy" id="221280"/>
    <lineage>
        <taxon>Bacteria</taxon>
        <taxon>Pseudomonadati</taxon>
        <taxon>Pseudomonadota</taxon>
        <taxon>Gammaproteobacteria</taxon>
        <taxon>Candidatus Competibacteraceae</taxon>
        <taxon>Candidatus Competibacter</taxon>
    </lineage>
</organism>
<evidence type="ECO:0000313" key="3">
    <source>
        <dbReference type="Proteomes" id="UP000760480"/>
    </source>
</evidence>
<dbReference type="InterPro" id="IPR018764">
    <property type="entry name" value="RskA_C"/>
</dbReference>
<dbReference type="PANTHER" id="PTHR37461">
    <property type="entry name" value="ANTI-SIGMA-K FACTOR RSKA"/>
    <property type="match status" value="1"/>
</dbReference>
<dbReference type="Pfam" id="PF10099">
    <property type="entry name" value="RskA_C"/>
    <property type="match status" value="1"/>
</dbReference>
<protein>
    <recommendedName>
        <fullName evidence="1">Anti-sigma K factor RskA C-terminal domain-containing protein</fullName>
    </recommendedName>
</protein>
<gene>
    <name evidence="2" type="ORF">E4P82_14810</name>
</gene>
<accession>A0ABX1TLQ9</accession>
<comment type="caution">
    <text evidence="2">The sequence shown here is derived from an EMBL/GenBank/DDBJ whole genome shotgun (WGS) entry which is preliminary data.</text>
</comment>
<proteinExistence type="predicted"/>
<reference evidence="2 3" key="1">
    <citation type="submission" date="2019-03" db="EMBL/GenBank/DDBJ databases">
        <title>Metabolic reconstructions from genomes of highly enriched 'Candidatus Accumulibacter' and 'Candidatus Competibacter' bioreactor populations.</title>
        <authorList>
            <person name="Annavajhala M.K."/>
            <person name="Welles L."/>
            <person name="Abbas B."/>
            <person name="Sorokin D."/>
            <person name="Park H."/>
            <person name="Van Loosdrecht M."/>
            <person name="Chandran K."/>
        </authorList>
    </citation>
    <scope>NUCLEOTIDE SEQUENCE [LARGE SCALE GENOMIC DNA]</scope>
    <source>
        <strain evidence="2 3">SBR_G</strain>
    </source>
</reference>
<evidence type="ECO:0000313" key="2">
    <source>
        <dbReference type="EMBL" id="NMQ20353.1"/>
    </source>
</evidence>
<evidence type="ECO:0000259" key="1">
    <source>
        <dbReference type="Pfam" id="PF10099"/>
    </source>
</evidence>